<comment type="caution">
    <text evidence="2">The sequence shown here is derived from an EMBL/GenBank/DDBJ whole genome shotgun (WGS) entry which is preliminary data.</text>
</comment>
<organism evidence="2 3">
    <name type="scientific">Nocardia terrae</name>
    <dbReference type="NCBI Taxonomy" id="2675851"/>
    <lineage>
        <taxon>Bacteria</taxon>
        <taxon>Bacillati</taxon>
        <taxon>Actinomycetota</taxon>
        <taxon>Actinomycetes</taxon>
        <taxon>Mycobacteriales</taxon>
        <taxon>Nocardiaceae</taxon>
        <taxon>Nocardia</taxon>
    </lineage>
</organism>
<proteinExistence type="predicted"/>
<accession>A0A7K1USS6</accession>
<dbReference type="Proteomes" id="UP000466794">
    <property type="component" value="Unassembled WGS sequence"/>
</dbReference>
<evidence type="ECO:0000313" key="3">
    <source>
        <dbReference type="Proteomes" id="UP000466794"/>
    </source>
</evidence>
<protein>
    <submittedName>
        <fullName evidence="2">Uncharacterized protein</fullName>
    </submittedName>
</protein>
<dbReference type="AlphaFoldDB" id="A0A7K1USS6"/>
<dbReference type="RefSeq" id="WP_198347315.1">
    <property type="nucleotide sequence ID" value="NZ_WRPP01000001.1"/>
</dbReference>
<keyword evidence="3" id="KW-1185">Reference proteome</keyword>
<sequence length="145" mass="15583">MSWDNDALERWRGWVAAIGGGASIREIGRRIGRSDMTAASQLALRDREDGRTPIPHPEAVVAFARAHGADPKRALVVAGLLTEDEATRGVATAQLTEMSLDQLGQLLIAVGEEIGQRAGARDAKKGKKSRRDGLGERLLGWTTDS</sequence>
<dbReference type="EMBL" id="WRPP01000001">
    <property type="protein sequence ID" value="MVU77402.1"/>
    <property type="molecule type" value="Genomic_DNA"/>
</dbReference>
<evidence type="ECO:0000313" key="2">
    <source>
        <dbReference type="EMBL" id="MVU77402.1"/>
    </source>
</evidence>
<evidence type="ECO:0000256" key="1">
    <source>
        <dbReference type="SAM" id="MobiDB-lite"/>
    </source>
</evidence>
<gene>
    <name evidence="2" type="ORF">GPX89_09095</name>
</gene>
<reference evidence="2 3" key="1">
    <citation type="submission" date="2019-12" db="EMBL/GenBank/DDBJ databases">
        <title>Nocardia sp. nov. ET3-3 isolated from soil.</title>
        <authorList>
            <person name="Kanchanasin P."/>
            <person name="Tanasupawat S."/>
            <person name="Yuki M."/>
            <person name="Kudo T."/>
        </authorList>
    </citation>
    <scope>NUCLEOTIDE SEQUENCE [LARGE SCALE GENOMIC DNA]</scope>
    <source>
        <strain evidence="2 3">ET3-3</strain>
    </source>
</reference>
<name>A0A7K1USS6_9NOCA</name>
<feature type="region of interest" description="Disordered" evidence="1">
    <location>
        <begin position="116"/>
        <end position="145"/>
    </location>
</feature>